<sequence>MYRYCSGITLSCMLCALISKHIPEENQVFTAHRHLFSESLHGGENQFRWMRRHHGLTGAEVGGGATAVAVVCVLSSN</sequence>
<dbReference type="EMBL" id="JAUHHV010000005">
    <property type="protein sequence ID" value="KAK1423348.1"/>
    <property type="molecule type" value="Genomic_DNA"/>
</dbReference>
<organism evidence="1 2">
    <name type="scientific">Tagetes erecta</name>
    <name type="common">African marigold</name>
    <dbReference type="NCBI Taxonomy" id="13708"/>
    <lineage>
        <taxon>Eukaryota</taxon>
        <taxon>Viridiplantae</taxon>
        <taxon>Streptophyta</taxon>
        <taxon>Embryophyta</taxon>
        <taxon>Tracheophyta</taxon>
        <taxon>Spermatophyta</taxon>
        <taxon>Magnoliopsida</taxon>
        <taxon>eudicotyledons</taxon>
        <taxon>Gunneridae</taxon>
        <taxon>Pentapetalae</taxon>
        <taxon>asterids</taxon>
        <taxon>campanulids</taxon>
        <taxon>Asterales</taxon>
        <taxon>Asteraceae</taxon>
        <taxon>Asteroideae</taxon>
        <taxon>Heliantheae alliance</taxon>
        <taxon>Tageteae</taxon>
        <taxon>Tagetes</taxon>
    </lineage>
</organism>
<protein>
    <submittedName>
        <fullName evidence="1">Uncharacterized protein</fullName>
    </submittedName>
</protein>
<dbReference type="Proteomes" id="UP001229421">
    <property type="component" value="Unassembled WGS sequence"/>
</dbReference>
<keyword evidence="2" id="KW-1185">Reference proteome</keyword>
<reference evidence="1" key="1">
    <citation type="journal article" date="2023" name="bioRxiv">
        <title>Improved chromosome-level genome assembly for marigold (Tagetes erecta).</title>
        <authorList>
            <person name="Jiang F."/>
            <person name="Yuan L."/>
            <person name="Wang S."/>
            <person name="Wang H."/>
            <person name="Xu D."/>
            <person name="Wang A."/>
            <person name="Fan W."/>
        </authorList>
    </citation>
    <scope>NUCLEOTIDE SEQUENCE</scope>
    <source>
        <strain evidence="1">WSJ</strain>
        <tissue evidence="1">Leaf</tissue>
    </source>
</reference>
<dbReference type="AlphaFoldDB" id="A0AAD8NVY0"/>
<evidence type="ECO:0000313" key="1">
    <source>
        <dbReference type="EMBL" id="KAK1423348.1"/>
    </source>
</evidence>
<proteinExistence type="predicted"/>
<gene>
    <name evidence="1" type="ORF">QVD17_18647</name>
</gene>
<accession>A0AAD8NVY0</accession>
<evidence type="ECO:0000313" key="2">
    <source>
        <dbReference type="Proteomes" id="UP001229421"/>
    </source>
</evidence>
<name>A0AAD8NVY0_TARER</name>
<comment type="caution">
    <text evidence="1">The sequence shown here is derived from an EMBL/GenBank/DDBJ whole genome shotgun (WGS) entry which is preliminary data.</text>
</comment>